<accession>A0A0E9T897</accession>
<sequence>MIHRKTVGGWRLWSKPIDVPRRCM</sequence>
<dbReference type="EMBL" id="GBXM01058925">
    <property type="protein sequence ID" value="JAH49652.1"/>
    <property type="molecule type" value="Transcribed_RNA"/>
</dbReference>
<name>A0A0E9T897_ANGAN</name>
<evidence type="ECO:0000313" key="1">
    <source>
        <dbReference type="EMBL" id="JAH49652.1"/>
    </source>
</evidence>
<protein>
    <submittedName>
        <fullName evidence="1">Uncharacterized protein</fullName>
    </submittedName>
</protein>
<dbReference type="AlphaFoldDB" id="A0A0E9T897"/>
<proteinExistence type="predicted"/>
<reference evidence="1" key="1">
    <citation type="submission" date="2014-11" db="EMBL/GenBank/DDBJ databases">
        <authorList>
            <person name="Amaro Gonzalez C."/>
        </authorList>
    </citation>
    <scope>NUCLEOTIDE SEQUENCE</scope>
</reference>
<reference evidence="1" key="2">
    <citation type="journal article" date="2015" name="Fish Shellfish Immunol.">
        <title>Early steps in the European eel (Anguilla anguilla)-Vibrio vulnificus interaction in the gills: Role of the RtxA13 toxin.</title>
        <authorList>
            <person name="Callol A."/>
            <person name="Pajuelo D."/>
            <person name="Ebbesson L."/>
            <person name="Teles M."/>
            <person name="MacKenzie S."/>
            <person name="Amaro C."/>
        </authorList>
    </citation>
    <scope>NUCLEOTIDE SEQUENCE</scope>
</reference>
<organism evidence="1">
    <name type="scientific">Anguilla anguilla</name>
    <name type="common">European freshwater eel</name>
    <name type="synonym">Muraena anguilla</name>
    <dbReference type="NCBI Taxonomy" id="7936"/>
    <lineage>
        <taxon>Eukaryota</taxon>
        <taxon>Metazoa</taxon>
        <taxon>Chordata</taxon>
        <taxon>Craniata</taxon>
        <taxon>Vertebrata</taxon>
        <taxon>Euteleostomi</taxon>
        <taxon>Actinopterygii</taxon>
        <taxon>Neopterygii</taxon>
        <taxon>Teleostei</taxon>
        <taxon>Anguilliformes</taxon>
        <taxon>Anguillidae</taxon>
        <taxon>Anguilla</taxon>
    </lineage>
</organism>